<dbReference type="EMBL" id="BMIG01000017">
    <property type="protein sequence ID" value="GGB11086.1"/>
    <property type="molecule type" value="Genomic_DNA"/>
</dbReference>
<dbReference type="Gene3D" id="3.30.110.170">
    <property type="entry name" value="Protein of unknown function (DUF541), domain 1"/>
    <property type="match status" value="1"/>
</dbReference>
<dbReference type="AlphaFoldDB" id="A0A916WLC8"/>
<evidence type="ECO:0000313" key="2">
    <source>
        <dbReference type="Proteomes" id="UP000620596"/>
    </source>
</evidence>
<proteinExistence type="predicted"/>
<organism evidence="1 2">
    <name type="scientific">Polaromonas eurypsychrophila</name>
    <dbReference type="NCBI Taxonomy" id="1614635"/>
    <lineage>
        <taxon>Bacteria</taxon>
        <taxon>Pseudomonadati</taxon>
        <taxon>Pseudomonadota</taxon>
        <taxon>Betaproteobacteria</taxon>
        <taxon>Burkholderiales</taxon>
        <taxon>Comamonadaceae</taxon>
        <taxon>Polaromonas</taxon>
    </lineage>
</organism>
<dbReference type="Pfam" id="PF04402">
    <property type="entry name" value="SIMPL"/>
    <property type="match status" value="1"/>
</dbReference>
<dbReference type="PANTHER" id="PTHR34387">
    <property type="entry name" value="SLR1258 PROTEIN"/>
    <property type="match status" value="1"/>
</dbReference>
<dbReference type="InterPro" id="IPR007497">
    <property type="entry name" value="SIMPL/DUF541"/>
</dbReference>
<dbReference type="PANTHER" id="PTHR34387:SF1">
    <property type="entry name" value="PERIPLASMIC IMMUNOGENIC PROTEIN"/>
    <property type="match status" value="1"/>
</dbReference>
<keyword evidence="2" id="KW-1185">Reference proteome</keyword>
<comment type="caution">
    <text evidence="1">The sequence shown here is derived from an EMBL/GenBank/DDBJ whole genome shotgun (WGS) entry which is preliminary data.</text>
</comment>
<dbReference type="Gene3D" id="3.30.70.2970">
    <property type="entry name" value="Protein of unknown function (DUF541), domain 2"/>
    <property type="match status" value="1"/>
</dbReference>
<reference evidence="1" key="2">
    <citation type="submission" date="2020-09" db="EMBL/GenBank/DDBJ databases">
        <authorList>
            <person name="Sun Q."/>
            <person name="Zhou Y."/>
        </authorList>
    </citation>
    <scope>NUCLEOTIDE SEQUENCE</scope>
    <source>
        <strain evidence="1">CGMCC 1.15322</strain>
    </source>
</reference>
<dbReference type="InterPro" id="IPR052022">
    <property type="entry name" value="26kDa_periplasmic_antigen"/>
</dbReference>
<dbReference type="Proteomes" id="UP000620596">
    <property type="component" value="Unassembled WGS sequence"/>
</dbReference>
<evidence type="ECO:0000313" key="1">
    <source>
        <dbReference type="EMBL" id="GGB11086.1"/>
    </source>
</evidence>
<gene>
    <name evidence="1" type="ORF">GCM10011496_35040</name>
</gene>
<reference evidence="1" key="1">
    <citation type="journal article" date="2014" name="Int. J. Syst. Evol. Microbiol.">
        <title>Complete genome sequence of Corynebacterium casei LMG S-19264T (=DSM 44701T), isolated from a smear-ripened cheese.</title>
        <authorList>
            <consortium name="US DOE Joint Genome Institute (JGI-PGF)"/>
            <person name="Walter F."/>
            <person name="Albersmeier A."/>
            <person name="Kalinowski J."/>
            <person name="Ruckert C."/>
        </authorList>
    </citation>
    <scope>NUCLEOTIDE SEQUENCE</scope>
    <source>
        <strain evidence="1">CGMCC 1.15322</strain>
    </source>
</reference>
<name>A0A916WLC8_9BURK</name>
<sequence>MEADADKDFGKFRLSFRLASGSCQQDLPLNLRKKTLKKPPLIIAACLLAMGSTSLWAQINQPPMQNVAQLSASGSVEVQQDLLSILMSTSRDGADAAAVQSQLKAALDAALVEAKKTAQPGLMDVRTGNFSLYPRYTKDGKISGWQGRTELVLEGKDFPRITAAAGKIQTLTLGNVGFALSREQRAQVEGQAQAQAIESFKAKAAEVSRSFGFSSYTLREVAINANDQGPIRPRMMAMEAKAADSSPIPVEAGKSTVLVNVSGSVQMK</sequence>
<dbReference type="GO" id="GO:0006974">
    <property type="term" value="P:DNA damage response"/>
    <property type="evidence" value="ECO:0007669"/>
    <property type="project" value="TreeGrafter"/>
</dbReference>
<evidence type="ECO:0008006" key="3">
    <source>
        <dbReference type="Google" id="ProtNLM"/>
    </source>
</evidence>
<accession>A0A916WLC8</accession>
<protein>
    <recommendedName>
        <fullName evidence="3">Periplasmic/secreted protein</fullName>
    </recommendedName>
</protein>